<keyword evidence="10" id="KW-1185">Reference proteome</keyword>
<dbReference type="RefSeq" id="WP_242178997.1">
    <property type="nucleotide sequence ID" value="NZ_JAKQYM010000009.1"/>
</dbReference>
<comment type="caution">
    <text evidence="9">The sequence shown here is derived from an EMBL/GenBank/DDBJ whole genome shotgun (WGS) entry which is preliminary data.</text>
</comment>
<dbReference type="InterPro" id="IPR045834">
    <property type="entry name" value="Csd3_N2"/>
</dbReference>
<keyword evidence="3" id="KW-0479">Metal-binding</keyword>
<evidence type="ECO:0000256" key="3">
    <source>
        <dbReference type="ARBA" id="ARBA00022723"/>
    </source>
</evidence>
<dbReference type="PANTHER" id="PTHR21666">
    <property type="entry name" value="PEPTIDASE-RELATED"/>
    <property type="match status" value="1"/>
</dbReference>
<dbReference type="Pfam" id="PF01551">
    <property type="entry name" value="Peptidase_M23"/>
    <property type="match status" value="1"/>
</dbReference>
<dbReference type="InterPro" id="IPR050570">
    <property type="entry name" value="Cell_wall_metabolism_enzyme"/>
</dbReference>
<evidence type="ECO:0000256" key="4">
    <source>
        <dbReference type="ARBA" id="ARBA00022801"/>
    </source>
</evidence>
<sequence length="422" mass="48879">MKNTTLLLVLILSFLSCKKDEIKPIIVPKIEKKPEYRYGYKIENFKVIQDTIKSGESFGAILDRHHVYYPKINKIASSIKDVFDVRRVRAGKPYTILASKDSLEEAKVFIYKDNKIKATVVDFSDSIIKAHTYLQPIKTIERIVEGKIYSNFSNSMDSLHLSANLMYEIADIYAWTLDFYKLQKGDTFKLIFEEKYIKDSLFAGYGKVKAAYFKHNGVDLYAFRFIADSVQGIPEYYNEKGDMLRSQFLKSPIKFQYRISSRYNLKRRIAYYGNRIKPHRGTDFAANIGTEILATASGTVIKSERRGGNGNYVKIKHNNTYSTQYLHMKKRKVKKGQYVKQGDVIGWVGMTGNTGGPHVCYRFWKNGREVDPFKQKLPAAEPLKKSLKPKYLEFIKTLKYQLDYKQLEVPEPKIITKEIVQN</sequence>
<dbReference type="PROSITE" id="PS51257">
    <property type="entry name" value="PROKAR_LIPOPROTEIN"/>
    <property type="match status" value="1"/>
</dbReference>
<dbReference type="GO" id="GO:0006508">
    <property type="term" value="P:proteolysis"/>
    <property type="evidence" value="ECO:0007669"/>
    <property type="project" value="UniProtKB-KW"/>
</dbReference>
<keyword evidence="5" id="KW-0862">Zinc</keyword>
<evidence type="ECO:0000259" key="7">
    <source>
        <dbReference type="Pfam" id="PF01551"/>
    </source>
</evidence>
<reference evidence="9" key="1">
    <citation type="submission" date="2022-02" db="EMBL/GenBank/DDBJ databases">
        <title>Polaribacter sp. MSW13, isolated from seawater.</title>
        <authorList>
            <person name="Kristyanto S."/>
            <person name="Jung J."/>
            <person name="Jeon C.O."/>
        </authorList>
    </citation>
    <scope>NUCLEOTIDE SEQUENCE</scope>
    <source>
        <strain evidence="9">MSW13</strain>
    </source>
</reference>
<feature type="domain" description="M23ase beta-sheet core" evidence="7">
    <location>
        <begin position="278"/>
        <end position="372"/>
    </location>
</feature>
<dbReference type="EMBL" id="JAKQYM010000009">
    <property type="protein sequence ID" value="MCI2229885.1"/>
    <property type="molecule type" value="Genomic_DNA"/>
</dbReference>
<evidence type="ECO:0000256" key="5">
    <source>
        <dbReference type="ARBA" id="ARBA00022833"/>
    </source>
</evidence>
<dbReference type="Proteomes" id="UP001139369">
    <property type="component" value="Unassembled WGS sequence"/>
</dbReference>
<evidence type="ECO:0000313" key="9">
    <source>
        <dbReference type="EMBL" id="MCI2229885.1"/>
    </source>
</evidence>
<dbReference type="CDD" id="cd12797">
    <property type="entry name" value="M23_peptidase"/>
    <property type="match status" value="1"/>
</dbReference>
<evidence type="ECO:0000313" key="10">
    <source>
        <dbReference type="Proteomes" id="UP001139369"/>
    </source>
</evidence>
<protein>
    <submittedName>
        <fullName evidence="9">Peptidoglycan DD-metalloendopeptidase family protein</fullName>
    </submittedName>
</protein>
<evidence type="ECO:0000256" key="2">
    <source>
        <dbReference type="ARBA" id="ARBA00022670"/>
    </source>
</evidence>
<feature type="domain" description="Csd3-like second N-terminal" evidence="8">
    <location>
        <begin position="142"/>
        <end position="264"/>
    </location>
</feature>
<keyword evidence="6" id="KW-0482">Metalloprotease</keyword>
<evidence type="ECO:0000256" key="6">
    <source>
        <dbReference type="ARBA" id="ARBA00023049"/>
    </source>
</evidence>
<dbReference type="GO" id="GO:0046872">
    <property type="term" value="F:metal ion binding"/>
    <property type="evidence" value="ECO:0007669"/>
    <property type="project" value="UniProtKB-KW"/>
</dbReference>
<dbReference type="Pfam" id="PF19425">
    <property type="entry name" value="Csd3_N2"/>
    <property type="match status" value="1"/>
</dbReference>
<keyword evidence="4" id="KW-0378">Hydrolase</keyword>
<dbReference type="AlphaFoldDB" id="A0A9X1VSB5"/>
<dbReference type="PANTHER" id="PTHR21666:SF288">
    <property type="entry name" value="CELL DIVISION PROTEIN YTFB"/>
    <property type="match status" value="1"/>
</dbReference>
<organism evidence="9 10">
    <name type="scientific">Polaribacter marinus</name>
    <dbReference type="NCBI Taxonomy" id="2916838"/>
    <lineage>
        <taxon>Bacteria</taxon>
        <taxon>Pseudomonadati</taxon>
        <taxon>Bacteroidota</taxon>
        <taxon>Flavobacteriia</taxon>
        <taxon>Flavobacteriales</taxon>
        <taxon>Flavobacteriaceae</taxon>
    </lineage>
</organism>
<dbReference type="GO" id="GO:0004222">
    <property type="term" value="F:metalloendopeptidase activity"/>
    <property type="evidence" value="ECO:0007669"/>
    <property type="project" value="TreeGrafter"/>
</dbReference>
<evidence type="ECO:0000256" key="1">
    <source>
        <dbReference type="ARBA" id="ARBA00001947"/>
    </source>
</evidence>
<name>A0A9X1VSB5_9FLAO</name>
<evidence type="ECO:0000259" key="8">
    <source>
        <dbReference type="Pfam" id="PF19425"/>
    </source>
</evidence>
<accession>A0A9X1VSB5</accession>
<dbReference type="InterPro" id="IPR016047">
    <property type="entry name" value="M23ase_b-sheet_dom"/>
</dbReference>
<comment type="cofactor">
    <cofactor evidence="1">
        <name>Zn(2+)</name>
        <dbReference type="ChEBI" id="CHEBI:29105"/>
    </cofactor>
</comment>
<gene>
    <name evidence="9" type="ORF">MC378_11970</name>
</gene>
<proteinExistence type="predicted"/>
<keyword evidence="2" id="KW-0645">Protease</keyword>